<keyword evidence="3" id="KW-1185">Reference proteome</keyword>
<organism evidence="2 3">
    <name type="scientific">Argiope bruennichi</name>
    <name type="common">Wasp spider</name>
    <name type="synonym">Aranea bruennichi</name>
    <dbReference type="NCBI Taxonomy" id="94029"/>
    <lineage>
        <taxon>Eukaryota</taxon>
        <taxon>Metazoa</taxon>
        <taxon>Ecdysozoa</taxon>
        <taxon>Arthropoda</taxon>
        <taxon>Chelicerata</taxon>
        <taxon>Arachnida</taxon>
        <taxon>Araneae</taxon>
        <taxon>Araneomorphae</taxon>
        <taxon>Entelegynae</taxon>
        <taxon>Araneoidea</taxon>
        <taxon>Araneidae</taxon>
        <taxon>Argiope</taxon>
    </lineage>
</organism>
<protein>
    <submittedName>
        <fullName evidence="2">Uncharacterized protein</fullName>
    </submittedName>
</protein>
<dbReference type="EMBL" id="JABXBU010002231">
    <property type="protein sequence ID" value="KAF8764020.1"/>
    <property type="molecule type" value="Genomic_DNA"/>
</dbReference>
<feature type="compositionally biased region" description="Basic and acidic residues" evidence="1">
    <location>
        <begin position="68"/>
        <end position="131"/>
    </location>
</feature>
<evidence type="ECO:0000313" key="2">
    <source>
        <dbReference type="EMBL" id="KAF8764020.1"/>
    </source>
</evidence>
<gene>
    <name evidence="2" type="ORF">HNY73_022143</name>
</gene>
<name>A0A8T0E3K8_ARGBR</name>
<sequence>MPWLLCDRDRGQETGLLLMKRQSNAKNRQNGPFVSNCHYKTLNCRLLLPEKIEKQTEESVLPTTDEETVSKEIEKPPQTETAKEDLPPEESTEQKTSEAPDEKEREEPKEEPPEKHPERKDETPKNRREAAGWDDVSQELRTHRKSLHVEDGSKAKTTQDLRQVKDAWRYTQLDTRVTATEEGMMRVEELEEARVVFDEDHKGDLELVNTKVDQTEFETAIEELGEAIGLLGIKFQKKNEEWEERAADVWRALDGKMSRDIFDEAVLKINSRLTALLYGLKKIKKVVENLLYPDASGVTSFLRNVSDAYAKLPTHDEPPFCASPDTIIRQRQEIEFSVPKVRAKQQHRELIFTKKIKISASTDIITDSAGNLQSFAPMRREIILSPPETNRQYKPTTILAPLSTGTSSYQDYSSTS</sequence>
<evidence type="ECO:0000256" key="1">
    <source>
        <dbReference type="SAM" id="MobiDB-lite"/>
    </source>
</evidence>
<comment type="caution">
    <text evidence="2">The sequence shown here is derived from an EMBL/GenBank/DDBJ whole genome shotgun (WGS) entry which is preliminary data.</text>
</comment>
<feature type="region of interest" description="Disordered" evidence="1">
    <location>
        <begin position="55"/>
        <end position="138"/>
    </location>
</feature>
<reference evidence="2" key="1">
    <citation type="journal article" date="2020" name="bioRxiv">
        <title>Chromosome-level reference genome of the European wasp spider Argiope bruennichi: a resource for studies on range expansion and evolutionary adaptation.</title>
        <authorList>
            <person name="Sheffer M.M."/>
            <person name="Hoppe A."/>
            <person name="Krehenwinkel H."/>
            <person name="Uhl G."/>
            <person name="Kuss A.W."/>
            <person name="Jensen L."/>
            <person name="Jensen C."/>
            <person name="Gillespie R.G."/>
            <person name="Hoff K.J."/>
            <person name="Prost S."/>
        </authorList>
    </citation>
    <scope>NUCLEOTIDE SEQUENCE</scope>
</reference>
<evidence type="ECO:0000313" key="3">
    <source>
        <dbReference type="Proteomes" id="UP000807504"/>
    </source>
</evidence>
<dbReference type="Proteomes" id="UP000807504">
    <property type="component" value="Unassembled WGS sequence"/>
</dbReference>
<proteinExistence type="predicted"/>
<accession>A0A8T0E3K8</accession>
<reference evidence="2" key="2">
    <citation type="submission" date="2020-06" db="EMBL/GenBank/DDBJ databases">
        <authorList>
            <person name="Sheffer M."/>
        </authorList>
    </citation>
    <scope>NUCLEOTIDE SEQUENCE</scope>
</reference>
<dbReference type="AlphaFoldDB" id="A0A8T0E3K8"/>